<evidence type="ECO:0000313" key="1">
    <source>
        <dbReference type="EMBL" id="MBW82102.1"/>
    </source>
</evidence>
<organism evidence="1">
    <name type="scientific">Rhizophora mucronata</name>
    <name type="common">Asiatic mangrove</name>
    <dbReference type="NCBI Taxonomy" id="61149"/>
    <lineage>
        <taxon>Eukaryota</taxon>
        <taxon>Viridiplantae</taxon>
        <taxon>Streptophyta</taxon>
        <taxon>Embryophyta</taxon>
        <taxon>Tracheophyta</taxon>
        <taxon>Spermatophyta</taxon>
        <taxon>Magnoliopsida</taxon>
        <taxon>eudicotyledons</taxon>
        <taxon>Gunneridae</taxon>
        <taxon>Pentapetalae</taxon>
        <taxon>rosids</taxon>
        <taxon>fabids</taxon>
        <taxon>Malpighiales</taxon>
        <taxon>Rhizophoraceae</taxon>
        <taxon>Rhizophora</taxon>
    </lineage>
</organism>
<protein>
    <submittedName>
        <fullName evidence="1">Uncharacterized protein</fullName>
    </submittedName>
</protein>
<dbReference type="EMBL" id="GGEC01001619">
    <property type="protein sequence ID" value="MBW82102.1"/>
    <property type="molecule type" value="Transcribed_RNA"/>
</dbReference>
<accession>A0A2P2ILJ2</accession>
<name>A0A2P2ILJ2_RHIMU</name>
<reference evidence="1" key="1">
    <citation type="submission" date="2018-02" db="EMBL/GenBank/DDBJ databases">
        <title>Rhizophora mucronata_Transcriptome.</title>
        <authorList>
            <person name="Meera S.P."/>
            <person name="Sreeshan A."/>
            <person name="Augustine A."/>
        </authorList>
    </citation>
    <scope>NUCLEOTIDE SEQUENCE</scope>
    <source>
        <tissue evidence="1">Leaf</tissue>
    </source>
</reference>
<sequence>MKLIKRRTKIFVYYVCLDAKNVELAPISATSNCLVLGSMQIYI</sequence>
<dbReference type="AlphaFoldDB" id="A0A2P2ILJ2"/>
<proteinExistence type="predicted"/>